<evidence type="ECO:0000256" key="1">
    <source>
        <dbReference type="SAM" id="MobiDB-lite"/>
    </source>
</evidence>
<evidence type="ECO:0000313" key="3">
    <source>
        <dbReference type="Proteomes" id="UP000546200"/>
    </source>
</evidence>
<proteinExistence type="predicted"/>
<comment type="caution">
    <text evidence="2">The sequence shown here is derived from an EMBL/GenBank/DDBJ whole genome shotgun (WGS) entry which is preliminary data.</text>
</comment>
<organism evidence="2 3">
    <name type="scientific">Sphingomonas aerophila</name>
    <dbReference type="NCBI Taxonomy" id="1344948"/>
    <lineage>
        <taxon>Bacteria</taxon>
        <taxon>Pseudomonadati</taxon>
        <taxon>Pseudomonadota</taxon>
        <taxon>Alphaproteobacteria</taxon>
        <taxon>Sphingomonadales</taxon>
        <taxon>Sphingomonadaceae</taxon>
        <taxon>Sphingomonas</taxon>
    </lineage>
</organism>
<evidence type="ECO:0000313" key="2">
    <source>
        <dbReference type="EMBL" id="MBB5713321.1"/>
    </source>
</evidence>
<dbReference type="Proteomes" id="UP000546200">
    <property type="component" value="Unassembled WGS sequence"/>
</dbReference>
<dbReference type="AlphaFoldDB" id="A0A7W9BAL5"/>
<dbReference type="RefSeq" id="WP_184053329.1">
    <property type="nucleotide sequence ID" value="NZ_JACIJK010000001.1"/>
</dbReference>
<feature type="compositionally biased region" description="Basic and acidic residues" evidence="1">
    <location>
        <begin position="28"/>
        <end position="42"/>
    </location>
</feature>
<reference evidence="2 3" key="1">
    <citation type="submission" date="2020-08" db="EMBL/GenBank/DDBJ databases">
        <title>Genomic Encyclopedia of Type Strains, Phase IV (KMG-IV): sequencing the most valuable type-strain genomes for metagenomic binning, comparative biology and taxonomic classification.</title>
        <authorList>
            <person name="Goeker M."/>
        </authorList>
    </citation>
    <scope>NUCLEOTIDE SEQUENCE [LARGE SCALE GENOMIC DNA]</scope>
    <source>
        <strain evidence="2 3">DSM 100044</strain>
    </source>
</reference>
<name>A0A7W9BAL5_9SPHN</name>
<accession>A0A7W9BAL5</accession>
<keyword evidence="3" id="KW-1185">Reference proteome</keyword>
<feature type="region of interest" description="Disordered" evidence="1">
    <location>
        <begin position="1"/>
        <end position="75"/>
    </location>
</feature>
<protein>
    <submittedName>
        <fullName evidence="2">Uncharacterized protein</fullName>
    </submittedName>
</protein>
<dbReference type="EMBL" id="JACIJK010000001">
    <property type="protein sequence ID" value="MBB5713321.1"/>
    <property type="molecule type" value="Genomic_DNA"/>
</dbReference>
<sequence>MPGEKDTHLYGGSDEENRQTPTTNGFHGEGKAPPTDEAKPENVHTLLTSDGNRIEVEDMNGVAATEDAGTAGLKR</sequence>
<gene>
    <name evidence="2" type="ORF">FHS94_000140</name>
</gene>